<dbReference type="GO" id="GO:0015035">
    <property type="term" value="F:protein-disulfide reductase activity"/>
    <property type="evidence" value="ECO:0007669"/>
    <property type="project" value="UniProtKB-UniRule"/>
</dbReference>
<evidence type="ECO:0000256" key="4">
    <source>
        <dbReference type="ARBA" id="ARBA00023157"/>
    </source>
</evidence>
<reference evidence="8 9" key="1">
    <citation type="journal article" date="2003" name="Proc. Natl. Acad. Sci. U.S.A.">
        <title>The complete genome sequence of Chromobacterium violaceum reveals remarkable and exploitable bacterial adaptability.</title>
        <authorList>
            <person name="Vasconcelos A.T.R."/>
            <person name="de Almeida D.F."/>
            <person name="Almeida F.C."/>
            <person name="de Almeida L.G.P."/>
            <person name="de Almeida R."/>
            <person name="Goncalves J.A.A."/>
            <person name="Andrade E.M."/>
            <person name="Antonio R.V."/>
            <person name="Araripe J."/>
            <person name="de Araujo M.F.F."/>
            <person name="Filho S.A."/>
            <person name="Azevedo V."/>
            <person name="Batista A.J."/>
            <person name="Bataus L.A.M."/>
            <person name="Batista J.S."/>
            <person name="Belo A."/>
            <person name="vander Berg C."/>
            <person name="Blamey J."/>
            <person name="Bogo M."/>
            <person name="Bonato S."/>
            <person name="Bordignon J."/>
            <person name="Brito C.A."/>
            <person name="Brocchi M."/>
            <person name="Burity H.A."/>
            <person name="Camargo A.A."/>
            <person name="Cardoso D.D.P."/>
            <person name="Carneiro N.P."/>
            <person name="Carraro D.M."/>
            <person name="Carvalho C.M.B."/>
            <person name="Cascardo J.C.M."/>
            <person name="Cavada B.S."/>
            <person name="Chueire L.M.O."/>
            <person name="Pasa T.B.C."/>
            <person name="Duran N."/>
            <person name="Fagundes N."/>
            <person name="Falcao C.L."/>
            <person name="Fantinatti F."/>
            <person name="Farias I.P."/>
            <person name="Felipe M.S.S."/>
            <person name="Ferrari L.P."/>
            <person name="Ferro J.A."/>
            <person name="Ferro M.I.T."/>
            <person name="Franco G.R."/>
            <person name="Freitas N.S.A."/>
            <person name="Furlan L.R."/>
            <person name="Gazzinelli R.T."/>
            <person name="Gomes E.A."/>
            <person name="Goncalves P.R."/>
            <person name="Grangeiro T.B."/>
            <person name="Grattapaglia D."/>
            <person name="Grisard E.C."/>
            <person name="Guimaraes C.T."/>
            <person name="Hanna E.S."/>
            <person name="Hungria M."/>
            <person name="Jardim S.N."/>
            <person name="Laurino J."/>
            <person name="Leoi L.C.T."/>
            <person name="Fassarella L."/>
            <person name="Lima A."/>
            <person name="Loureiro M.F."/>
            <person name="Lyra M.C.P."/>
            <person name="Macedo M."/>
            <person name="Madeira H.M.F."/>
            <person name="Manfio G.P."/>
            <person name="Maranhao A.Q."/>
            <person name="Martins W.S."/>
            <person name="di Mauro S.M.Z."/>
            <person name="de Medeiros S.R.B."/>
            <person name="Meissner R.D.V."/>
            <person name="Menck C.F.M."/>
            <person name="Moreira M.A.M."/>
            <person name="Nascimento F.F."/>
            <person name="Nicolas M.F."/>
            <person name="Oliveira J.G."/>
            <person name="Oliveira S.C."/>
            <person name="Paixao R.F.C."/>
            <person name="Parente J.A."/>
            <person name="Pedrosa F.O."/>
            <person name="Pena S.J.D."/>
            <person name="Perreira J.O."/>
            <person name="Perreira M."/>
            <person name="Pinto L.S.R.C."/>
            <person name="Pinto L.S."/>
            <person name="Porto J.I.R."/>
            <person name="Potrich D.P."/>
            <person name="Neto C.E.R."/>
            <person name="Reis A.M.M."/>
            <person name="Rigo L.U."/>
            <person name="Rondinelli E."/>
            <person name="dos Santos E.B.P."/>
            <person name="Santos F.R."/>
            <person name="Schneider M.P.C."/>
            <person name="Seuanez H.N."/>
            <person name="Silva A.M.R."/>
            <person name="da Silva A.L.C."/>
            <person name="Silva D.W."/>
            <person name="Silva R."/>
            <person name="Simoes I.C."/>
            <person name="Simon D."/>
            <person name="Soares C.M.A."/>
            <person name="Soares R.B.A."/>
            <person name="Souza E.M."/>
            <person name="Souza K.R.L."/>
            <person name="Souza R.C."/>
            <person name="Steffens M.B.R."/>
            <person name="Steindel M."/>
            <person name="Teixeira S.R."/>
            <person name="Urmenyi T."/>
            <person name="Vettore A."/>
            <person name="Wassem R."/>
            <person name="Zaha A."/>
            <person name="Simpson A.J.G."/>
        </authorList>
    </citation>
    <scope>NUCLEOTIDE SEQUENCE [LARGE SCALE GENOMIC DNA]</scope>
    <source>
        <strain evidence="9">ATCC 12472 / DSM 30191 / JCM 1249 / NBRC 12614 / NCIMB 9131 / NCTC 9757</strain>
    </source>
</reference>
<dbReference type="InterPro" id="IPR005746">
    <property type="entry name" value="Thioredoxin"/>
</dbReference>
<gene>
    <name evidence="8" type="primary">trxC</name>
    <name evidence="8" type="ordered locus">CV_1106</name>
</gene>
<dbReference type="InterPro" id="IPR013766">
    <property type="entry name" value="Thioredoxin_domain"/>
</dbReference>
<evidence type="ECO:0000313" key="9">
    <source>
        <dbReference type="Proteomes" id="UP000001424"/>
    </source>
</evidence>
<dbReference type="GO" id="GO:0005829">
    <property type="term" value="C:cytosol"/>
    <property type="evidence" value="ECO:0007669"/>
    <property type="project" value="TreeGrafter"/>
</dbReference>
<evidence type="ECO:0000256" key="3">
    <source>
        <dbReference type="ARBA" id="ARBA00022982"/>
    </source>
</evidence>
<evidence type="ECO:0000313" key="8">
    <source>
        <dbReference type="EMBL" id="AAQ58781.1"/>
    </source>
</evidence>
<dbReference type="eggNOG" id="COG3118">
    <property type="taxonomic scope" value="Bacteria"/>
</dbReference>
<dbReference type="CDD" id="cd02947">
    <property type="entry name" value="TRX_family"/>
    <property type="match status" value="1"/>
</dbReference>
<dbReference type="PANTHER" id="PTHR45663:SF40">
    <property type="entry name" value="THIOREDOXIN 2"/>
    <property type="match status" value="1"/>
</dbReference>
<keyword evidence="5" id="KW-0676">Redox-active center</keyword>
<evidence type="ECO:0000256" key="5">
    <source>
        <dbReference type="ARBA" id="ARBA00023284"/>
    </source>
</evidence>
<dbReference type="InterPro" id="IPR017937">
    <property type="entry name" value="Thioredoxin_CS"/>
</dbReference>
<dbReference type="PANTHER" id="PTHR45663">
    <property type="entry name" value="GEO12009P1"/>
    <property type="match status" value="1"/>
</dbReference>
<comment type="similarity">
    <text evidence="1">Belongs to the thioredoxin family.</text>
</comment>
<dbReference type="Gene3D" id="3.40.30.10">
    <property type="entry name" value="Glutaredoxin"/>
    <property type="match status" value="1"/>
</dbReference>
<dbReference type="AlphaFoldDB" id="Q7NZ16"/>
<feature type="domain" description="Thioredoxin" evidence="7">
    <location>
        <begin position="1"/>
        <end position="124"/>
    </location>
</feature>
<dbReference type="STRING" id="243365.CV_1106"/>
<keyword evidence="9" id="KW-1185">Reference proteome</keyword>
<dbReference type="InterPro" id="IPR036249">
    <property type="entry name" value="Thioredoxin-like_sf"/>
</dbReference>
<evidence type="ECO:0000259" key="7">
    <source>
        <dbReference type="PROSITE" id="PS51352"/>
    </source>
</evidence>
<name>Q7NZ16_CHRVO</name>
<dbReference type="Proteomes" id="UP000001424">
    <property type="component" value="Chromosome"/>
</dbReference>
<keyword evidence="3" id="KW-0249">Electron transport</keyword>
<dbReference type="PRINTS" id="PR00421">
    <property type="entry name" value="THIOREDOXIN"/>
</dbReference>
<dbReference type="NCBIfam" id="TIGR01068">
    <property type="entry name" value="thioredoxin"/>
    <property type="match status" value="1"/>
</dbReference>
<keyword evidence="4" id="KW-1015">Disulfide bond</keyword>
<sequence>MDSDGPRLAGLTIHRKRAAMSYVNLTADNFNANMKEEGLVILDFWAPWCGPCKMFGPVFEAASEKHADIVFGKINTEDERDLAAHFNIRSIPTLIAVKDGVMVFNQAGAMMAGQFEQLIQSLRDLDMDKVRADIASQQE</sequence>
<dbReference type="EMBL" id="AE016825">
    <property type="protein sequence ID" value="AAQ58781.1"/>
    <property type="molecule type" value="Genomic_DNA"/>
</dbReference>
<dbReference type="PROSITE" id="PS00194">
    <property type="entry name" value="THIOREDOXIN_1"/>
    <property type="match status" value="1"/>
</dbReference>
<protein>
    <recommendedName>
        <fullName evidence="6">Thioredoxin</fullName>
    </recommendedName>
</protein>
<evidence type="ECO:0000256" key="1">
    <source>
        <dbReference type="ARBA" id="ARBA00008987"/>
    </source>
</evidence>
<evidence type="ECO:0000256" key="2">
    <source>
        <dbReference type="ARBA" id="ARBA00022448"/>
    </source>
</evidence>
<proteinExistence type="inferred from homology"/>
<evidence type="ECO:0000256" key="6">
    <source>
        <dbReference type="NCBIfam" id="TIGR01068"/>
    </source>
</evidence>
<dbReference type="HOGENOM" id="CLU_090389_10_4_4"/>
<dbReference type="PROSITE" id="PS51352">
    <property type="entry name" value="THIOREDOXIN_2"/>
    <property type="match status" value="1"/>
</dbReference>
<keyword evidence="2" id="KW-0813">Transport</keyword>
<dbReference type="KEGG" id="cvi:CV_1106"/>
<accession>Q7NZ16</accession>
<dbReference type="SUPFAM" id="SSF52833">
    <property type="entry name" value="Thioredoxin-like"/>
    <property type="match status" value="1"/>
</dbReference>
<organism evidence="8 9">
    <name type="scientific">Chromobacterium violaceum (strain ATCC 12472 / DSM 30191 / JCM 1249 / CCUG 213 / NBRC 12614 / NCIMB 9131 / NCTC 9757 / MK)</name>
    <dbReference type="NCBI Taxonomy" id="243365"/>
    <lineage>
        <taxon>Bacteria</taxon>
        <taxon>Pseudomonadati</taxon>
        <taxon>Pseudomonadota</taxon>
        <taxon>Betaproteobacteria</taxon>
        <taxon>Neisseriales</taxon>
        <taxon>Chromobacteriaceae</taxon>
        <taxon>Chromobacterium</taxon>
    </lineage>
</organism>
<dbReference type="Pfam" id="PF00085">
    <property type="entry name" value="Thioredoxin"/>
    <property type="match status" value="1"/>
</dbReference>